<accession>A0A4C1YIC4</accession>
<keyword evidence="3" id="KW-1185">Reference proteome</keyword>
<evidence type="ECO:0000256" key="1">
    <source>
        <dbReference type="SAM" id="MobiDB-lite"/>
    </source>
</evidence>
<protein>
    <submittedName>
        <fullName evidence="2">Uncharacterized protein</fullName>
    </submittedName>
</protein>
<dbReference type="EMBL" id="BGZK01001212">
    <property type="protein sequence ID" value="GBP74562.1"/>
    <property type="molecule type" value="Genomic_DNA"/>
</dbReference>
<dbReference type="Proteomes" id="UP000299102">
    <property type="component" value="Unassembled WGS sequence"/>
</dbReference>
<organism evidence="2 3">
    <name type="scientific">Eumeta variegata</name>
    <name type="common">Bagworm moth</name>
    <name type="synonym">Eumeta japonica</name>
    <dbReference type="NCBI Taxonomy" id="151549"/>
    <lineage>
        <taxon>Eukaryota</taxon>
        <taxon>Metazoa</taxon>
        <taxon>Ecdysozoa</taxon>
        <taxon>Arthropoda</taxon>
        <taxon>Hexapoda</taxon>
        <taxon>Insecta</taxon>
        <taxon>Pterygota</taxon>
        <taxon>Neoptera</taxon>
        <taxon>Endopterygota</taxon>
        <taxon>Lepidoptera</taxon>
        <taxon>Glossata</taxon>
        <taxon>Ditrysia</taxon>
        <taxon>Tineoidea</taxon>
        <taxon>Psychidae</taxon>
        <taxon>Oiketicinae</taxon>
        <taxon>Eumeta</taxon>
    </lineage>
</organism>
<feature type="region of interest" description="Disordered" evidence="1">
    <location>
        <begin position="1"/>
        <end position="34"/>
    </location>
</feature>
<comment type="caution">
    <text evidence="2">The sequence shown here is derived from an EMBL/GenBank/DDBJ whole genome shotgun (WGS) entry which is preliminary data.</text>
</comment>
<evidence type="ECO:0000313" key="2">
    <source>
        <dbReference type="EMBL" id="GBP74562.1"/>
    </source>
</evidence>
<dbReference type="AlphaFoldDB" id="A0A4C1YIC4"/>
<name>A0A4C1YIC4_EUMVA</name>
<feature type="region of interest" description="Disordered" evidence="1">
    <location>
        <begin position="102"/>
        <end position="122"/>
    </location>
</feature>
<reference evidence="2 3" key="1">
    <citation type="journal article" date="2019" name="Commun. Biol.">
        <title>The bagworm genome reveals a unique fibroin gene that provides high tensile strength.</title>
        <authorList>
            <person name="Kono N."/>
            <person name="Nakamura H."/>
            <person name="Ohtoshi R."/>
            <person name="Tomita M."/>
            <person name="Numata K."/>
            <person name="Arakawa K."/>
        </authorList>
    </citation>
    <scope>NUCLEOTIDE SEQUENCE [LARGE SCALE GENOMIC DNA]</scope>
</reference>
<sequence>MERDYSSGRRASRPSAPRQSPRAHRPEYCAASGDRAGHARAMNIWYGETPRGVNYADAEQGDSDGKQYLANVGSCSRTLSRSTNVISSLRVCGARRLVRGGGAGAGPHYRVRAFKNPSAPTN</sequence>
<proteinExistence type="predicted"/>
<evidence type="ECO:0000313" key="3">
    <source>
        <dbReference type="Proteomes" id="UP000299102"/>
    </source>
</evidence>
<gene>
    <name evidence="2" type="ORF">EVAR_59497_1</name>
</gene>